<dbReference type="GO" id="GO:0006508">
    <property type="term" value="P:proteolysis"/>
    <property type="evidence" value="ECO:0007669"/>
    <property type="project" value="UniProtKB-KW"/>
</dbReference>
<keyword evidence="3" id="KW-0547">Nucleotide-binding</keyword>
<dbReference type="EMBL" id="WEGH01000001">
    <property type="protein sequence ID" value="MQY02171.1"/>
    <property type="molecule type" value="Genomic_DNA"/>
</dbReference>
<dbReference type="InterPro" id="IPR036628">
    <property type="entry name" value="Clp_N_dom_sf"/>
</dbReference>
<dbReference type="AlphaFoldDB" id="A0A7K0BLY8"/>
<dbReference type="SUPFAM" id="SSF81923">
    <property type="entry name" value="Double Clp-N motif"/>
    <property type="match status" value="1"/>
</dbReference>
<dbReference type="Gene3D" id="1.10.1780.10">
    <property type="entry name" value="Clp, N-terminal domain"/>
    <property type="match status" value="2"/>
</dbReference>
<dbReference type="Pfam" id="PF02861">
    <property type="entry name" value="Clp_N"/>
    <property type="match status" value="2"/>
</dbReference>
<gene>
    <name evidence="3" type="primary">clpC1_1</name>
    <name evidence="3" type="ORF">ACRB68_02000</name>
</gene>
<dbReference type="Proteomes" id="UP000487268">
    <property type="component" value="Unassembled WGS sequence"/>
</dbReference>
<sequence length="179" mass="19247">MFERFTDEARSVVERARDEALGLRAERIGSEHVLLGVIAGQGPAALALRERGVTAENLRPRVAHLAERSLDAEALRSIGIDLAAVREATEDSFGTGALDAPPGRFRSGRVPFGPDAKKSLELALRQALRLGQKHIADGHILLGLLQDGRLPAARALAEAGVDLDALREDVERRVLARVA</sequence>
<protein>
    <submittedName>
        <fullName evidence="3">ATP-dependent Clp protease ATP-binding subunit ClpC1</fullName>
    </submittedName>
</protein>
<keyword evidence="3" id="KW-0067">ATP-binding</keyword>
<keyword evidence="3" id="KW-0645">Protease</keyword>
<name>A0A7K0BLY8_9ACTN</name>
<keyword evidence="4" id="KW-1185">Reference proteome</keyword>
<feature type="domain" description="Clp R" evidence="2">
    <location>
        <begin position="2"/>
        <end position="177"/>
    </location>
</feature>
<dbReference type="OrthoDB" id="3628183at2"/>
<organism evidence="3 4">
    <name type="scientific">Actinomadura macrotermitis</name>
    <dbReference type="NCBI Taxonomy" id="2585200"/>
    <lineage>
        <taxon>Bacteria</taxon>
        <taxon>Bacillati</taxon>
        <taxon>Actinomycetota</taxon>
        <taxon>Actinomycetes</taxon>
        <taxon>Streptosporangiales</taxon>
        <taxon>Thermomonosporaceae</taxon>
        <taxon>Actinomadura</taxon>
    </lineage>
</organism>
<dbReference type="InterPro" id="IPR004176">
    <property type="entry name" value="Clp_R_N"/>
</dbReference>
<evidence type="ECO:0000313" key="4">
    <source>
        <dbReference type="Proteomes" id="UP000487268"/>
    </source>
</evidence>
<evidence type="ECO:0000313" key="3">
    <source>
        <dbReference type="EMBL" id="MQY02171.1"/>
    </source>
</evidence>
<keyword evidence="1" id="KW-0677">Repeat</keyword>
<evidence type="ECO:0000256" key="1">
    <source>
        <dbReference type="PROSITE-ProRule" id="PRU01251"/>
    </source>
</evidence>
<dbReference type="GO" id="GO:0008233">
    <property type="term" value="F:peptidase activity"/>
    <property type="evidence" value="ECO:0007669"/>
    <property type="project" value="UniProtKB-KW"/>
</dbReference>
<proteinExistence type="predicted"/>
<reference evidence="3 4" key="1">
    <citation type="submission" date="2019-10" db="EMBL/GenBank/DDBJ databases">
        <title>Actinomadura rubteroloni sp. nov. and Actinomadura macrotermitis sp. nov., isolated from the gut of fungus growing-termite Macrotermes natalensis.</title>
        <authorList>
            <person name="Benndorf R."/>
            <person name="Martin K."/>
            <person name="Kuefner M."/>
            <person name="De Beer W."/>
            <person name="Kaster A.-K."/>
            <person name="Vollmers J."/>
            <person name="Poulsen M."/>
            <person name="Beemelmanns C."/>
        </authorList>
    </citation>
    <scope>NUCLEOTIDE SEQUENCE [LARGE SCALE GENOMIC DNA]</scope>
    <source>
        <strain evidence="3 4">RB68</strain>
    </source>
</reference>
<evidence type="ECO:0000259" key="2">
    <source>
        <dbReference type="PROSITE" id="PS51903"/>
    </source>
</evidence>
<dbReference type="RefSeq" id="WP_153530445.1">
    <property type="nucleotide sequence ID" value="NZ_WEGH01000001.1"/>
</dbReference>
<accession>A0A7K0BLY8</accession>
<keyword evidence="3" id="KW-0378">Hydrolase</keyword>
<dbReference type="GO" id="GO:0005524">
    <property type="term" value="F:ATP binding"/>
    <property type="evidence" value="ECO:0007669"/>
    <property type="project" value="UniProtKB-KW"/>
</dbReference>
<comment type="caution">
    <text evidence="3">The sequence shown here is derived from an EMBL/GenBank/DDBJ whole genome shotgun (WGS) entry which is preliminary data.</text>
</comment>
<dbReference type="PROSITE" id="PS51903">
    <property type="entry name" value="CLP_R"/>
    <property type="match status" value="1"/>
</dbReference>